<sequence>MIEKYALRDEPDKTMFVFKSRVGTQVYGHIIRNRTETSPAKLVFETAKFESIDDLKAEYPALDKPIE</sequence>
<dbReference type="Proteomes" id="UP000317036">
    <property type="component" value="Unassembled WGS sequence"/>
</dbReference>
<dbReference type="AlphaFoldDB" id="A0A559JEQ7"/>
<dbReference type="EMBL" id="VNJI01000094">
    <property type="protein sequence ID" value="TVX98372.1"/>
    <property type="molecule type" value="Genomic_DNA"/>
</dbReference>
<dbReference type="RefSeq" id="WP_144855178.1">
    <property type="nucleotide sequence ID" value="NZ_VNJI01000094.1"/>
</dbReference>
<reference evidence="1 2" key="1">
    <citation type="submission" date="2019-07" db="EMBL/GenBank/DDBJ databases">
        <authorList>
            <person name="Kim J."/>
        </authorList>
    </citation>
    <scope>NUCLEOTIDE SEQUENCE [LARGE SCALE GENOMIC DNA]</scope>
    <source>
        <strain evidence="1 2">JC52</strain>
    </source>
</reference>
<evidence type="ECO:0000313" key="2">
    <source>
        <dbReference type="Proteomes" id="UP000317036"/>
    </source>
</evidence>
<name>A0A559JEQ7_9BACL</name>
<comment type="caution">
    <text evidence="1">The sequence shown here is derived from an EMBL/GenBank/DDBJ whole genome shotgun (WGS) entry which is preliminary data.</text>
</comment>
<accession>A0A559JEQ7</accession>
<proteinExistence type="predicted"/>
<evidence type="ECO:0000313" key="1">
    <source>
        <dbReference type="EMBL" id="TVX98372.1"/>
    </source>
</evidence>
<dbReference type="OrthoDB" id="2628949at2"/>
<gene>
    <name evidence="1" type="ORF">FPZ49_34590</name>
</gene>
<organism evidence="1 2">
    <name type="scientific">Paenibacillus cremeus</name>
    <dbReference type="NCBI Taxonomy" id="2163881"/>
    <lineage>
        <taxon>Bacteria</taxon>
        <taxon>Bacillati</taxon>
        <taxon>Bacillota</taxon>
        <taxon>Bacilli</taxon>
        <taxon>Bacillales</taxon>
        <taxon>Paenibacillaceae</taxon>
        <taxon>Paenibacillus</taxon>
    </lineage>
</organism>
<protein>
    <submittedName>
        <fullName evidence="1">Uncharacterized protein</fullName>
    </submittedName>
</protein>
<keyword evidence="2" id="KW-1185">Reference proteome</keyword>